<dbReference type="InterPro" id="IPR001680">
    <property type="entry name" value="WD40_rpt"/>
</dbReference>
<evidence type="ECO:0000256" key="3">
    <source>
        <dbReference type="PROSITE-ProRule" id="PRU00221"/>
    </source>
</evidence>
<dbReference type="OrthoDB" id="17410at2759"/>
<reference evidence="4 5" key="1">
    <citation type="journal article" date="2011" name="PLoS Pathog.">
        <title>Endophytic Life Strategies Decoded by Genome and Transcriptome Analyses of the Mutualistic Root Symbiont Piriformospora indica.</title>
        <authorList>
            <person name="Zuccaro A."/>
            <person name="Lahrmann U."/>
            <person name="Guldener U."/>
            <person name="Langen G."/>
            <person name="Pfiffi S."/>
            <person name="Biedenkopf D."/>
            <person name="Wong P."/>
            <person name="Samans B."/>
            <person name="Grimm C."/>
            <person name="Basiewicz M."/>
            <person name="Murat C."/>
            <person name="Martin F."/>
            <person name="Kogel K.H."/>
        </authorList>
    </citation>
    <scope>NUCLEOTIDE SEQUENCE [LARGE SCALE GENOMIC DNA]</scope>
    <source>
        <strain evidence="4 5">DSM 11827</strain>
    </source>
</reference>
<feature type="repeat" description="WD" evidence="3">
    <location>
        <begin position="110"/>
        <end position="151"/>
    </location>
</feature>
<dbReference type="PROSITE" id="PS50294">
    <property type="entry name" value="WD_REPEATS_REGION"/>
    <property type="match status" value="2"/>
</dbReference>
<dbReference type="InterPro" id="IPR036322">
    <property type="entry name" value="WD40_repeat_dom_sf"/>
</dbReference>
<evidence type="ECO:0000313" key="5">
    <source>
        <dbReference type="Proteomes" id="UP000007148"/>
    </source>
</evidence>
<evidence type="ECO:0000313" key="4">
    <source>
        <dbReference type="EMBL" id="CCA76845.1"/>
    </source>
</evidence>
<evidence type="ECO:0000256" key="1">
    <source>
        <dbReference type="ARBA" id="ARBA00022574"/>
    </source>
</evidence>
<organism evidence="4 5">
    <name type="scientific">Serendipita indica (strain DSM 11827)</name>
    <name type="common">Root endophyte fungus</name>
    <name type="synonym">Piriformospora indica</name>
    <dbReference type="NCBI Taxonomy" id="1109443"/>
    <lineage>
        <taxon>Eukaryota</taxon>
        <taxon>Fungi</taxon>
        <taxon>Dikarya</taxon>
        <taxon>Basidiomycota</taxon>
        <taxon>Agaricomycotina</taxon>
        <taxon>Agaricomycetes</taxon>
        <taxon>Sebacinales</taxon>
        <taxon>Serendipitaceae</taxon>
        <taxon>Serendipita</taxon>
    </lineage>
</organism>
<dbReference type="PROSITE" id="PS50082">
    <property type="entry name" value="WD_REPEATS_2"/>
    <property type="match status" value="2"/>
</dbReference>
<dbReference type="InterPro" id="IPR015943">
    <property type="entry name" value="WD40/YVTN_repeat-like_dom_sf"/>
</dbReference>
<dbReference type="eggNOG" id="KOG0271">
    <property type="taxonomic scope" value="Eukaryota"/>
</dbReference>
<accession>G4TZV2</accession>
<dbReference type="PANTHER" id="PTHR19848:SF8">
    <property type="entry name" value="F-BOX AND WD REPEAT DOMAIN CONTAINING 7"/>
    <property type="match status" value="1"/>
</dbReference>
<keyword evidence="1 3" id="KW-0853">WD repeat</keyword>
<dbReference type="InterPro" id="IPR019775">
    <property type="entry name" value="WD40_repeat_CS"/>
</dbReference>
<dbReference type="AlphaFoldDB" id="G4TZV2"/>
<dbReference type="PANTHER" id="PTHR19848">
    <property type="entry name" value="WD40 REPEAT PROTEIN"/>
    <property type="match status" value="1"/>
</dbReference>
<dbReference type="EMBL" id="CAFZ01001052">
    <property type="protein sequence ID" value="CCA76845.1"/>
    <property type="molecule type" value="Genomic_DNA"/>
</dbReference>
<keyword evidence="5" id="KW-1185">Reference proteome</keyword>
<dbReference type="PRINTS" id="PR00320">
    <property type="entry name" value="GPROTEINBRPT"/>
</dbReference>
<feature type="repeat" description="WD" evidence="3">
    <location>
        <begin position="67"/>
        <end position="99"/>
    </location>
</feature>
<dbReference type="Pfam" id="PF00400">
    <property type="entry name" value="WD40"/>
    <property type="match status" value="3"/>
</dbReference>
<dbReference type="Proteomes" id="UP000007148">
    <property type="component" value="Unassembled WGS sequence"/>
</dbReference>
<comment type="caution">
    <text evidence="4">The sequence shown here is derived from an EMBL/GenBank/DDBJ whole genome shotgun (WGS) entry which is preliminary data.</text>
</comment>
<keyword evidence="2" id="KW-0677">Repeat</keyword>
<dbReference type="InterPro" id="IPR020472">
    <property type="entry name" value="WD40_PAC1"/>
</dbReference>
<protein>
    <submittedName>
        <fullName evidence="4">Uncharacterized protein</fullName>
    </submittedName>
</protein>
<dbReference type="InParanoid" id="G4TZV2"/>
<proteinExistence type="predicted"/>
<name>G4TZV2_SERID</name>
<dbReference type="SMART" id="SM00320">
    <property type="entry name" value="WD40"/>
    <property type="match status" value="3"/>
</dbReference>
<gene>
    <name evidence="4" type="ORF">PIIN_10830</name>
</gene>
<dbReference type="PROSITE" id="PS00678">
    <property type="entry name" value="WD_REPEATS_1"/>
    <property type="match status" value="1"/>
</dbReference>
<dbReference type="Gene3D" id="2.130.10.10">
    <property type="entry name" value="YVTN repeat-like/Quinoprotein amine dehydrogenase"/>
    <property type="match status" value="1"/>
</dbReference>
<sequence>MNPKFAPLHSWQMAQGSSLSLTEPYRVREAFQGTIALSSDGLRMACGSDEVIRLWDIDHDKPLGVSLQGHHHVVLAITFSPDSKRIASGSMDHTVRIWDGDTGSPFGHSLRGHKAWVGCVAFSPDGSQIASGSEDNTIRIWEVKNDSSTDEETPHSYLRVKSPITPLKNLVPGFEECSLLHDGWVQSSGSKSAAGDKN</sequence>
<dbReference type="SUPFAM" id="SSF50978">
    <property type="entry name" value="WD40 repeat-like"/>
    <property type="match status" value="1"/>
</dbReference>
<dbReference type="HOGENOM" id="CLU_000288_57_19_1"/>
<evidence type="ECO:0000256" key="2">
    <source>
        <dbReference type="ARBA" id="ARBA00022737"/>
    </source>
</evidence>
<dbReference type="STRING" id="1109443.G4TZV2"/>